<evidence type="ECO:0000256" key="1">
    <source>
        <dbReference type="SAM" id="Phobius"/>
    </source>
</evidence>
<name>A0AAN7TVK7_9PEZI</name>
<dbReference type="SUPFAM" id="SSF53448">
    <property type="entry name" value="Nucleotide-diphospho-sugar transferases"/>
    <property type="match status" value="1"/>
</dbReference>
<keyword evidence="1" id="KW-1133">Transmembrane helix</keyword>
<evidence type="ECO:0000313" key="3">
    <source>
        <dbReference type="Proteomes" id="UP001310890"/>
    </source>
</evidence>
<dbReference type="InterPro" id="IPR050587">
    <property type="entry name" value="GNT1/Glycosyltrans_8"/>
</dbReference>
<feature type="transmembrane region" description="Helical" evidence="1">
    <location>
        <begin position="39"/>
        <end position="55"/>
    </location>
</feature>
<protein>
    <recommendedName>
        <fullName evidence="4">Nucleotide-diphospho-sugar transferase</fullName>
    </recommendedName>
</protein>
<gene>
    <name evidence="2" type="ORF">LTR62_006644</name>
</gene>
<comment type="caution">
    <text evidence="2">The sequence shown here is derived from an EMBL/GenBank/DDBJ whole genome shotgun (WGS) entry which is preliminary data.</text>
</comment>
<dbReference type="InterPro" id="IPR029044">
    <property type="entry name" value="Nucleotide-diphossugar_trans"/>
</dbReference>
<dbReference type="AlphaFoldDB" id="A0AAN7TVK7"/>
<dbReference type="Proteomes" id="UP001310890">
    <property type="component" value="Unassembled WGS sequence"/>
</dbReference>
<reference evidence="2" key="1">
    <citation type="submission" date="2023-08" db="EMBL/GenBank/DDBJ databases">
        <title>Black Yeasts Isolated from many extreme environments.</title>
        <authorList>
            <person name="Coleine C."/>
            <person name="Stajich J.E."/>
            <person name="Selbmann L."/>
        </authorList>
    </citation>
    <scope>NUCLEOTIDE SEQUENCE</scope>
    <source>
        <strain evidence="2">CCFEE 5401</strain>
    </source>
</reference>
<sequence length="391" mass="44845">MANAPYIDKDEADDYGMPIYNPSSHSSTPTYSPRRLRKWSPLLGILLLGLLYWTWPRSLTRTNWKKYAYVQYATDSHNLCNAVMVFEALHRHGSKAERVLLHNPQWASVSQGGDDRDAQLLSIATKKYGVVLKPVQLLDERGETTNIDKGAGGSTWDTSITKLRAFELTEYERVLHLDSDISLLDHLDELFLLPSTPVAMPRAYWSDTPAGTWPLTSLLILLEPSVVEFKGMLATLRSWWIESEQTRSGLRQYDMEVLNQRFGSSAMVLPHRKYALLSAEFRRHHHEAYLGTTNAPSELKHSWDADAVLKEAKLVHFSDWPLPKPWVMWPYEGLAEVQPNCTSLTGKVQCREREVWKGIYDDFRRRRKDVCKLLSVAAPDWKRQKEAVGYA</sequence>
<evidence type="ECO:0000313" key="2">
    <source>
        <dbReference type="EMBL" id="KAK5116923.1"/>
    </source>
</evidence>
<dbReference type="PANTHER" id="PTHR11183">
    <property type="entry name" value="GLYCOGENIN SUBFAMILY MEMBER"/>
    <property type="match status" value="1"/>
</dbReference>
<evidence type="ECO:0008006" key="4">
    <source>
        <dbReference type="Google" id="ProtNLM"/>
    </source>
</evidence>
<organism evidence="2 3">
    <name type="scientific">Meristemomyces frigidus</name>
    <dbReference type="NCBI Taxonomy" id="1508187"/>
    <lineage>
        <taxon>Eukaryota</taxon>
        <taxon>Fungi</taxon>
        <taxon>Dikarya</taxon>
        <taxon>Ascomycota</taxon>
        <taxon>Pezizomycotina</taxon>
        <taxon>Dothideomycetes</taxon>
        <taxon>Dothideomycetidae</taxon>
        <taxon>Mycosphaerellales</taxon>
        <taxon>Teratosphaeriaceae</taxon>
        <taxon>Meristemomyces</taxon>
    </lineage>
</organism>
<keyword evidence="1" id="KW-0472">Membrane</keyword>
<dbReference type="EMBL" id="JAVRRL010000006">
    <property type="protein sequence ID" value="KAK5116923.1"/>
    <property type="molecule type" value="Genomic_DNA"/>
</dbReference>
<accession>A0AAN7TVK7</accession>
<proteinExistence type="predicted"/>
<dbReference type="Gene3D" id="3.90.550.10">
    <property type="entry name" value="Spore Coat Polysaccharide Biosynthesis Protein SpsA, Chain A"/>
    <property type="match status" value="1"/>
</dbReference>
<keyword evidence="1" id="KW-0812">Transmembrane</keyword>